<organism evidence="1 2">
    <name type="scientific">Trinickia symbiotica</name>
    <dbReference type="NCBI Taxonomy" id="863227"/>
    <lineage>
        <taxon>Bacteria</taxon>
        <taxon>Pseudomonadati</taxon>
        <taxon>Pseudomonadota</taxon>
        <taxon>Betaproteobacteria</taxon>
        <taxon>Burkholderiales</taxon>
        <taxon>Burkholderiaceae</taxon>
        <taxon>Trinickia</taxon>
    </lineage>
</organism>
<name>A0A2N7X7F1_9BURK</name>
<reference evidence="1 2" key="1">
    <citation type="submission" date="2018-01" db="EMBL/GenBank/DDBJ databases">
        <title>Whole genome analyses suggest that Burkholderia sensu lato contains two further novel genera in the rhizoxinica-symbiotica group Mycetohabitans gen. nov., and Trinickia gen. nov.: implications for the evolution of diazotrophy and nodulation in the Burkholderiaceae.</title>
        <authorList>
            <person name="Estrada-de los Santos P."/>
            <person name="Palmer M."/>
            <person name="Chavez-Ramirez B."/>
            <person name="Beukes C."/>
            <person name="Steenkamp E.T."/>
            <person name="Hirsch A.M."/>
            <person name="Manyaka P."/>
            <person name="Maluk M."/>
            <person name="Lafos M."/>
            <person name="Crook M."/>
            <person name="Gross E."/>
            <person name="Simon M.F."/>
            <person name="Bueno dos Reis Junior F."/>
            <person name="Poole P.S."/>
            <person name="Venter S.N."/>
            <person name="James E.K."/>
        </authorList>
    </citation>
    <scope>NUCLEOTIDE SEQUENCE [LARGE SCALE GENOMIC DNA]</scope>
    <source>
        <strain evidence="1 2">JPY 581</strain>
    </source>
</reference>
<evidence type="ECO:0000313" key="1">
    <source>
        <dbReference type="EMBL" id="PMS37696.1"/>
    </source>
</evidence>
<accession>A0A2N7X7F1</accession>
<dbReference type="EMBL" id="PNYC01000003">
    <property type="protein sequence ID" value="PMS37696.1"/>
    <property type="molecule type" value="Genomic_DNA"/>
</dbReference>
<dbReference type="RefSeq" id="WP_018441242.1">
    <property type="nucleotide sequence ID" value="NZ_KB890176.1"/>
</dbReference>
<comment type="caution">
    <text evidence="1">The sequence shown here is derived from an EMBL/GenBank/DDBJ whole genome shotgun (WGS) entry which is preliminary data.</text>
</comment>
<dbReference type="Proteomes" id="UP000235777">
    <property type="component" value="Unassembled WGS sequence"/>
</dbReference>
<dbReference type="AlphaFoldDB" id="A0A2N7X7F1"/>
<proteinExistence type="predicted"/>
<gene>
    <name evidence="1" type="ORF">C0Z20_07005</name>
</gene>
<evidence type="ECO:0000313" key="2">
    <source>
        <dbReference type="Proteomes" id="UP000235777"/>
    </source>
</evidence>
<protein>
    <submittedName>
        <fullName evidence="1">Uncharacterized protein</fullName>
    </submittedName>
</protein>
<keyword evidence="2" id="KW-1185">Reference proteome</keyword>
<sequence length="117" mass="12975">MKRRIAFRLKQAALKAARPARRGIVRALRHHAASARRQSARANPSVRSEPAGVLRAWLRALVAALLARNTARSFSLNTLLRHNTRPRAAAARNSYRATGSRRVRRLAGSAGWFSFAP</sequence>